<dbReference type="EMBL" id="JBHTCH010000030">
    <property type="protein sequence ID" value="MFC7363292.1"/>
    <property type="molecule type" value="Genomic_DNA"/>
</dbReference>
<dbReference type="Gene3D" id="3.30.160.240">
    <property type="entry name" value="Rv1738"/>
    <property type="match status" value="1"/>
</dbReference>
<dbReference type="Pfam" id="PF08962">
    <property type="entry name" value="Rv2632c-like"/>
    <property type="match status" value="1"/>
</dbReference>
<feature type="region of interest" description="Disordered" evidence="1">
    <location>
        <begin position="134"/>
        <end position="169"/>
    </location>
</feature>
<comment type="caution">
    <text evidence="2">The sequence shown here is derived from an EMBL/GenBank/DDBJ whole genome shotgun (WGS) entry which is preliminary data.</text>
</comment>
<sequence>MVTKSWDLQVRLQERDGVVRAEAVLRTDSGRELRHEGTARPQPHNPSSPELAEDIAVFRALTGLAYDLLDRSPTVSPRGTTHRRARPSARIPSAPPRRRTPAGRLPCTPSGAAGDGGGTYPELTLVLASTRKPSLRTGDGVRPERQLGCGSARRACPAVLTRSSSRSSP</sequence>
<accession>A0ABW2N7P1</accession>
<evidence type="ECO:0000313" key="3">
    <source>
        <dbReference type="Proteomes" id="UP001596524"/>
    </source>
</evidence>
<feature type="region of interest" description="Disordered" evidence="1">
    <location>
        <begin position="70"/>
        <end position="119"/>
    </location>
</feature>
<gene>
    <name evidence="2" type="ORF">ACFQO6_23675</name>
</gene>
<dbReference type="InterPro" id="IPR038070">
    <property type="entry name" value="Rv2632c-like_sf"/>
</dbReference>
<dbReference type="Proteomes" id="UP001596524">
    <property type="component" value="Unassembled WGS sequence"/>
</dbReference>
<dbReference type="RefSeq" id="WP_379186307.1">
    <property type="nucleotide sequence ID" value="NZ_JBHTCH010000030.1"/>
</dbReference>
<protein>
    <submittedName>
        <fullName evidence="2">DsRBD fold-containing protein</fullName>
    </submittedName>
</protein>
<evidence type="ECO:0000256" key="1">
    <source>
        <dbReference type="SAM" id="MobiDB-lite"/>
    </source>
</evidence>
<organism evidence="2 3">
    <name type="scientific">Nocardioides astragali</name>
    <dbReference type="NCBI Taxonomy" id="1776736"/>
    <lineage>
        <taxon>Bacteria</taxon>
        <taxon>Bacillati</taxon>
        <taxon>Actinomycetota</taxon>
        <taxon>Actinomycetes</taxon>
        <taxon>Propionibacteriales</taxon>
        <taxon>Nocardioidaceae</taxon>
        <taxon>Nocardioides</taxon>
    </lineage>
</organism>
<dbReference type="SUPFAM" id="SSF143212">
    <property type="entry name" value="Rv2632c-like"/>
    <property type="match status" value="1"/>
</dbReference>
<dbReference type="InterPro" id="IPR015057">
    <property type="entry name" value="Rv2632c-like"/>
</dbReference>
<proteinExistence type="predicted"/>
<reference evidence="3" key="1">
    <citation type="journal article" date="2019" name="Int. J. Syst. Evol. Microbiol.">
        <title>The Global Catalogue of Microorganisms (GCM) 10K type strain sequencing project: providing services to taxonomists for standard genome sequencing and annotation.</title>
        <authorList>
            <consortium name="The Broad Institute Genomics Platform"/>
            <consortium name="The Broad Institute Genome Sequencing Center for Infectious Disease"/>
            <person name="Wu L."/>
            <person name="Ma J."/>
        </authorList>
    </citation>
    <scope>NUCLEOTIDE SEQUENCE [LARGE SCALE GENOMIC DNA]</scope>
    <source>
        <strain evidence="3">FCH27</strain>
    </source>
</reference>
<name>A0ABW2N7P1_9ACTN</name>
<feature type="compositionally biased region" description="Basic and acidic residues" evidence="1">
    <location>
        <begin position="26"/>
        <end position="38"/>
    </location>
</feature>
<feature type="region of interest" description="Disordered" evidence="1">
    <location>
        <begin position="26"/>
        <end position="49"/>
    </location>
</feature>
<evidence type="ECO:0000313" key="2">
    <source>
        <dbReference type="EMBL" id="MFC7363292.1"/>
    </source>
</evidence>
<keyword evidence="3" id="KW-1185">Reference proteome</keyword>